<organism evidence="2 3">
    <name type="scientific">Amanita muscaria (strain Koide BX008)</name>
    <dbReference type="NCBI Taxonomy" id="946122"/>
    <lineage>
        <taxon>Eukaryota</taxon>
        <taxon>Fungi</taxon>
        <taxon>Dikarya</taxon>
        <taxon>Basidiomycota</taxon>
        <taxon>Agaricomycotina</taxon>
        <taxon>Agaricomycetes</taxon>
        <taxon>Agaricomycetidae</taxon>
        <taxon>Agaricales</taxon>
        <taxon>Pluteineae</taxon>
        <taxon>Amanitaceae</taxon>
        <taxon>Amanita</taxon>
    </lineage>
</organism>
<dbReference type="InParanoid" id="A0A0C2RZG2"/>
<evidence type="ECO:0000313" key="2">
    <source>
        <dbReference type="EMBL" id="KIL55765.1"/>
    </source>
</evidence>
<dbReference type="Proteomes" id="UP000054549">
    <property type="component" value="Unassembled WGS sequence"/>
</dbReference>
<accession>A0A0C2RZG2</accession>
<feature type="region of interest" description="Disordered" evidence="1">
    <location>
        <begin position="84"/>
        <end position="106"/>
    </location>
</feature>
<proteinExistence type="predicted"/>
<gene>
    <name evidence="2" type="ORF">M378DRAFT_17639</name>
</gene>
<reference evidence="2 3" key="1">
    <citation type="submission" date="2014-04" db="EMBL/GenBank/DDBJ databases">
        <title>Evolutionary Origins and Diversification of the Mycorrhizal Mutualists.</title>
        <authorList>
            <consortium name="DOE Joint Genome Institute"/>
            <consortium name="Mycorrhizal Genomics Consortium"/>
            <person name="Kohler A."/>
            <person name="Kuo A."/>
            <person name="Nagy L.G."/>
            <person name="Floudas D."/>
            <person name="Copeland A."/>
            <person name="Barry K.W."/>
            <person name="Cichocki N."/>
            <person name="Veneault-Fourrey C."/>
            <person name="LaButti K."/>
            <person name="Lindquist E.A."/>
            <person name="Lipzen A."/>
            <person name="Lundell T."/>
            <person name="Morin E."/>
            <person name="Murat C."/>
            <person name="Riley R."/>
            <person name="Ohm R."/>
            <person name="Sun H."/>
            <person name="Tunlid A."/>
            <person name="Henrissat B."/>
            <person name="Grigoriev I.V."/>
            <person name="Hibbett D.S."/>
            <person name="Martin F."/>
        </authorList>
    </citation>
    <scope>NUCLEOTIDE SEQUENCE [LARGE SCALE GENOMIC DNA]</scope>
    <source>
        <strain evidence="2 3">Koide BX008</strain>
    </source>
</reference>
<evidence type="ECO:0000313" key="3">
    <source>
        <dbReference type="Proteomes" id="UP000054549"/>
    </source>
</evidence>
<protein>
    <submittedName>
        <fullName evidence="2">Uncharacterized protein</fullName>
    </submittedName>
</protein>
<sequence length="106" mass="12296">MNLELLADPDFKGQIEIDSKGNSHWFSHEDYENMDQGDTTGYVPKTVRNTKSKKQEQLDLAEYKRWQNAQDPKTMFDSESVVSLRDEGLGPGDYYNEDFTMDEYDG</sequence>
<evidence type="ECO:0000256" key="1">
    <source>
        <dbReference type="SAM" id="MobiDB-lite"/>
    </source>
</evidence>
<dbReference type="HOGENOM" id="CLU_2222566_0_0_1"/>
<dbReference type="EMBL" id="KN818475">
    <property type="protein sequence ID" value="KIL55765.1"/>
    <property type="molecule type" value="Genomic_DNA"/>
</dbReference>
<name>A0A0C2RZG2_AMAMK</name>
<feature type="compositionally biased region" description="Acidic residues" evidence="1">
    <location>
        <begin position="95"/>
        <end position="106"/>
    </location>
</feature>
<keyword evidence="3" id="KW-1185">Reference proteome</keyword>
<dbReference type="AlphaFoldDB" id="A0A0C2RZG2"/>